<dbReference type="InterPro" id="IPR020818">
    <property type="entry name" value="Chaperonin_GroES"/>
</dbReference>
<evidence type="ECO:0000256" key="1">
    <source>
        <dbReference type="ARBA" id="ARBA00023186"/>
    </source>
</evidence>
<protein>
    <recommendedName>
        <fullName evidence="3">10 kDa chaperonin</fullName>
    </recommendedName>
</protein>
<proteinExistence type="predicted"/>
<dbReference type="InterPro" id="IPR037124">
    <property type="entry name" value="Chaperonin_GroES_sf"/>
</dbReference>
<dbReference type="CDD" id="cd00320">
    <property type="entry name" value="cpn10"/>
    <property type="match status" value="1"/>
</dbReference>
<dbReference type="Pfam" id="PF00166">
    <property type="entry name" value="Cpn10"/>
    <property type="match status" value="1"/>
</dbReference>
<dbReference type="GO" id="GO:0005524">
    <property type="term" value="F:ATP binding"/>
    <property type="evidence" value="ECO:0007669"/>
    <property type="project" value="InterPro"/>
</dbReference>
<organism evidence="2">
    <name type="scientific">marine sediment metagenome</name>
    <dbReference type="NCBI Taxonomy" id="412755"/>
    <lineage>
        <taxon>unclassified sequences</taxon>
        <taxon>metagenomes</taxon>
        <taxon>ecological metagenomes</taxon>
    </lineage>
</organism>
<dbReference type="Gene3D" id="2.30.33.40">
    <property type="entry name" value="GroES chaperonin"/>
    <property type="match status" value="1"/>
</dbReference>
<accession>A0A0F9I2H1</accession>
<dbReference type="AlphaFoldDB" id="A0A0F9I2H1"/>
<reference evidence="2" key="1">
    <citation type="journal article" date="2015" name="Nature">
        <title>Complex archaea that bridge the gap between prokaryotes and eukaryotes.</title>
        <authorList>
            <person name="Spang A."/>
            <person name="Saw J.H."/>
            <person name="Jorgensen S.L."/>
            <person name="Zaremba-Niedzwiedzka K."/>
            <person name="Martijn J."/>
            <person name="Lind A.E."/>
            <person name="van Eijk R."/>
            <person name="Schleper C."/>
            <person name="Guy L."/>
            <person name="Ettema T.J."/>
        </authorList>
    </citation>
    <scope>NUCLEOTIDE SEQUENCE</scope>
</reference>
<evidence type="ECO:0008006" key="3">
    <source>
        <dbReference type="Google" id="ProtNLM"/>
    </source>
</evidence>
<dbReference type="SUPFAM" id="SSF50129">
    <property type="entry name" value="GroES-like"/>
    <property type="match status" value="1"/>
</dbReference>
<gene>
    <name evidence="2" type="ORF">LCGC14_1993690</name>
</gene>
<dbReference type="SMART" id="SM00883">
    <property type="entry name" value="Cpn10"/>
    <property type="match status" value="1"/>
</dbReference>
<evidence type="ECO:0000313" key="2">
    <source>
        <dbReference type="EMBL" id="KKL81542.1"/>
    </source>
</evidence>
<keyword evidence="1" id="KW-0143">Chaperone</keyword>
<sequence>MSNGYTRIPVELQRLEVFGSWVLVAEDLDEHVRASGLVTNVAKRATTVGRVLKVGSGVQEDVQEGDNVIYEEWQGGRWSIGDIDCLIMDVEHILMVVEREA</sequence>
<dbReference type="PRINTS" id="PR00297">
    <property type="entry name" value="CHAPERONIN10"/>
</dbReference>
<dbReference type="InterPro" id="IPR011032">
    <property type="entry name" value="GroES-like_sf"/>
</dbReference>
<dbReference type="GO" id="GO:0044183">
    <property type="term" value="F:protein folding chaperone"/>
    <property type="evidence" value="ECO:0007669"/>
    <property type="project" value="InterPro"/>
</dbReference>
<name>A0A0F9I2H1_9ZZZZ</name>
<comment type="caution">
    <text evidence="2">The sequence shown here is derived from an EMBL/GenBank/DDBJ whole genome shotgun (WGS) entry which is preliminary data.</text>
</comment>
<dbReference type="EMBL" id="LAZR01022530">
    <property type="protein sequence ID" value="KKL81542.1"/>
    <property type="molecule type" value="Genomic_DNA"/>
</dbReference>